<evidence type="ECO:0000313" key="2">
    <source>
        <dbReference type="Proteomes" id="UP001642260"/>
    </source>
</evidence>
<name>A0ABC8IVF1_ERUVS</name>
<dbReference type="AlphaFoldDB" id="A0ABC8IVF1"/>
<protein>
    <submittedName>
        <fullName evidence="1">Uncharacterized protein</fullName>
    </submittedName>
</protein>
<sequence length="64" mass="7296">MAVKLKKVMWMCSDVEGVTSGVDPNRVGCLLGKGRRTWWRVVGVSFRVMGWRLTMLCLRVVAIR</sequence>
<evidence type="ECO:0000313" key="1">
    <source>
        <dbReference type="EMBL" id="CAH8303012.1"/>
    </source>
</evidence>
<keyword evidence="2" id="KW-1185">Reference proteome</keyword>
<gene>
    <name evidence="1" type="ORF">ERUC_LOCUS3313</name>
</gene>
<accession>A0ABC8IVF1</accession>
<dbReference type="EMBL" id="CAKOAT010057933">
    <property type="protein sequence ID" value="CAH8303012.1"/>
    <property type="molecule type" value="Genomic_DNA"/>
</dbReference>
<reference evidence="1 2" key="1">
    <citation type="submission" date="2022-03" db="EMBL/GenBank/DDBJ databases">
        <authorList>
            <person name="Macdonald S."/>
            <person name="Ahmed S."/>
            <person name="Newling K."/>
        </authorList>
    </citation>
    <scope>NUCLEOTIDE SEQUENCE [LARGE SCALE GENOMIC DNA]</scope>
</reference>
<proteinExistence type="predicted"/>
<organism evidence="1 2">
    <name type="scientific">Eruca vesicaria subsp. sativa</name>
    <name type="common">Garden rocket</name>
    <name type="synonym">Eruca sativa</name>
    <dbReference type="NCBI Taxonomy" id="29727"/>
    <lineage>
        <taxon>Eukaryota</taxon>
        <taxon>Viridiplantae</taxon>
        <taxon>Streptophyta</taxon>
        <taxon>Embryophyta</taxon>
        <taxon>Tracheophyta</taxon>
        <taxon>Spermatophyta</taxon>
        <taxon>Magnoliopsida</taxon>
        <taxon>eudicotyledons</taxon>
        <taxon>Gunneridae</taxon>
        <taxon>Pentapetalae</taxon>
        <taxon>rosids</taxon>
        <taxon>malvids</taxon>
        <taxon>Brassicales</taxon>
        <taxon>Brassicaceae</taxon>
        <taxon>Brassiceae</taxon>
        <taxon>Eruca</taxon>
    </lineage>
</organism>
<dbReference type="Proteomes" id="UP001642260">
    <property type="component" value="Unassembled WGS sequence"/>
</dbReference>
<comment type="caution">
    <text evidence="1">The sequence shown here is derived from an EMBL/GenBank/DDBJ whole genome shotgun (WGS) entry which is preliminary data.</text>
</comment>